<dbReference type="OrthoDB" id="2048404at2"/>
<keyword evidence="3" id="KW-1185">Reference proteome</keyword>
<gene>
    <name evidence="2" type="ORF">SAMN02745229_02103</name>
</gene>
<keyword evidence="1" id="KW-0812">Transmembrane</keyword>
<protein>
    <submittedName>
        <fullName evidence="2">Uncharacterized protein</fullName>
    </submittedName>
</protein>
<feature type="transmembrane region" description="Helical" evidence="1">
    <location>
        <begin position="27"/>
        <end position="50"/>
    </location>
</feature>
<dbReference type="AlphaFoldDB" id="A0A1M5ZC38"/>
<dbReference type="RefSeq" id="WP_073387574.1">
    <property type="nucleotide sequence ID" value="NZ_FQXK01000017.1"/>
</dbReference>
<evidence type="ECO:0000313" key="3">
    <source>
        <dbReference type="Proteomes" id="UP000184278"/>
    </source>
</evidence>
<reference evidence="3" key="1">
    <citation type="submission" date="2016-11" db="EMBL/GenBank/DDBJ databases">
        <authorList>
            <person name="Varghese N."/>
            <person name="Submissions S."/>
        </authorList>
    </citation>
    <scope>NUCLEOTIDE SEQUENCE [LARGE SCALE GENOMIC DNA]</scope>
    <source>
        <strain evidence="3">DSM 3071</strain>
    </source>
</reference>
<accession>A0A1M5ZC38</accession>
<name>A0A1M5ZC38_BUTFI</name>
<evidence type="ECO:0000313" key="2">
    <source>
        <dbReference type="EMBL" id="SHI21780.1"/>
    </source>
</evidence>
<dbReference type="GeneID" id="89509733"/>
<keyword evidence="1" id="KW-1133">Transmembrane helix</keyword>
<dbReference type="Proteomes" id="UP000184278">
    <property type="component" value="Unassembled WGS sequence"/>
</dbReference>
<proteinExistence type="predicted"/>
<keyword evidence="1" id="KW-0472">Membrane</keyword>
<organism evidence="2 3">
    <name type="scientific">Butyrivibrio fibrisolvens DSM 3071</name>
    <dbReference type="NCBI Taxonomy" id="1121131"/>
    <lineage>
        <taxon>Bacteria</taxon>
        <taxon>Bacillati</taxon>
        <taxon>Bacillota</taxon>
        <taxon>Clostridia</taxon>
        <taxon>Lachnospirales</taxon>
        <taxon>Lachnospiraceae</taxon>
        <taxon>Butyrivibrio</taxon>
    </lineage>
</organism>
<sequence>MFCPKCGATIPDSDNKEKSGSKVVKNILLVLLILVLMAVSGLGTAAYMMFHNKSSGATYEGKGYNTPEEAAKAYAEAFANKDINEMLSCCAIESYVDNLDYEAQIERYGAYMPTIFGGPIMTGDDEATRQINIEERKGQLTNFIIRAYLRVSQPIDSPIFSGLALQVGDGKEYDADEVVDMLKGASDIDSIKVGDVEDCYYFLQASSNDNSDKIHKTLKKVYGGKIEWLGVELEIDGEDYVMFVDAIQYDEKWYILAPHGTGASIAGLDVYSGGICELALLD</sequence>
<dbReference type="EMBL" id="FQXK01000017">
    <property type="protein sequence ID" value="SHI21780.1"/>
    <property type="molecule type" value="Genomic_DNA"/>
</dbReference>
<evidence type="ECO:0000256" key="1">
    <source>
        <dbReference type="SAM" id="Phobius"/>
    </source>
</evidence>